<dbReference type="GO" id="GO:0000287">
    <property type="term" value="F:magnesium ion binding"/>
    <property type="evidence" value="ECO:0007669"/>
    <property type="project" value="InterPro"/>
</dbReference>
<dbReference type="GO" id="GO:0030976">
    <property type="term" value="F:thiamine pyrophosphate binding"/>
    <property type="evidence" value="ECO:0007669"/>
    <property type="project" value="InterPro"/>
</dbReference>
<dbReference type="PANTHER" id="PTHR18968:SF120">
    <property type="entry name" value="ACETOLACTATE SYNTHASE LARGE SUBUNIT"/>
    <property type="match status" value="1"/>
</dbReference>
<keyword evidence="8" id="KW-1185">Reference proteome</keyword>
<gene>
    <name evidence="7" type="ORF">GU243_13895</name>
</gene>
<dbReference type="InterPro" id="IPR029035">
    <property type="entry name" value="DHS-like_NAD/FAD-binding_dom"/>
</dbReference>
<name>A0A6P1NJ37_9MICC</name>
<dbReference type="SUPFAM" id="SSF52467">
    <property type="entry name" value="DHS-like NAD/FAD-binding domain"/>
    <property type="match status" value="1"/>
</dbReference>
<evidence type="ECO:0000256" key="1">
    <source>
        <dbReference type="ARBA" id="ARBA00007812"/>
    </source>
</evidence>
<dbReference type="InterPro" id="IPR029061">
    <property type="entry name" value="THDP-binding"/>
</dbReference>
<dbReference type="Gene3D" id="3.40.50.970">
    <property type="match status" value="2"/>
</dbReference>
<dbReference type="FunFam" id="3.40.50.970:FF:000007">
    <property type="entry name" value="Acetolactate synthase"/>
    <property type="match status" value="1"/>
</dbReference>
<dbReference type="Pfam" id="PF02776">
    <property type="entry name" value="TPP_enzyme_N"/>
    <property type="match status" value="1"/>
</dbReference>
<dbReference type="Pfam" id="PF02775">
    <property type="entry name" value="TPP_enzyme_C"/>
    <property type="match status" value="1"/>
</dbReference>
<sequence length="554" mass="58263">MRSNTLETKTHAGQAIVDSLALHGVNRVFAVPGESYLAVLDGLHGADIETIVCRQEGGAAYMAEAHGKFTGEPGVAMVTRGPGAANAFVAIHAAWQDATPMVLFVGLIPVADRERESFQEFDPKAWFGTQAKRVLVLDEASRASEVVAEAFFAAKSGRPGPVIVGLPEDVITHEFTAELHLPITVAEGAVSAAELEMVRAALAGAEKPAIFVGGQRWTPDAAAAITSFAEANGIPVIQDWRASDRIPFDSEVFVGALGYGRTAETARIFAEADVLLAIGAVPTDVPTDGYTLRQSPDAANLVVNIDSSLRGRSGAVTAHILASPVAFAGAVKDLRFGKAAQWDSWRAAGRAAQAAFSALPDLSSLPATRVGTGHMSAVVSELVRRLPQDAVYSFGAGNHCAWAQRYLPTNVFPSQLSMRNGSMGYSVPAAVAAALQSPERLAVAVAGDGEFLMNGQEFATAVQYGAAMLIIVMDNGQYGTIRDHQEHHFPGRVSGTQLANPDFAAFARAFGGHGETVTSDEQAAIAVERSLKAVLDQRIPAIIHVITDPAIALP</sequence>
<keyword evidence="2 3" id="KW-0786">Thiamine pyrophosphate</keyword>
<dbReference type="GO" id="GO:0003984">
    <property type="term" value="F:acetolactate synthase activity"/>
    <property type="evidence" value="ECO:0007669"/>
    <property type="project" value="TreeGrafter"/>
</dbReference>
<reference evidence="7 8" key="1">
    <citation type="submission" date="2020-01" db="EMBL/GenBank/DDBJ databases">
        <title>Pseudarthrobacter psychrotolerans sp. nov., isolated from antarctic soil.</title>
        <authorList>
            <person name="Shin Y."/>
            <person name="Park W."/>
        </authorList>
    </citation>
    <scope>NUCLEOTIDE SEQUENCE [LARGE SCALE GENOMIC DNA]</scope>
    <source>
        <strain evidence="7 8">YJ56</strain>
    </source>
</reference>
<dbReference type="Pfam" id="PF00205">
    <property type="entry name" value="TPP_enzyme_M"/>
    <property type="match status" value="1"/>
</dbReference>
<evidence type="ECO:0000259" key="4">
    <source>
        <dbReference type="Pfam" id="PF00205"/>
    </source>
</evidence>
<proteinExistence type="inferred from homology"/>
<dbReference type="CDD" id="cd07035">
    <property type="entry name" value="TPP_PYR_POX_like"/>
    <property type="match status" value="1"/>
</dbReference>
<dbReference type="GO" id="GO:0009099">
    <property type="term" value="P:L-valine biosynthetic process"/>
    <property type="evidence" value="ECO:0007669"/>
    <property type="project" value="TreeGrafter"/>
</dbReference>
<evidence type="ECO:0000256" key="3">
    <source>
        <dbReference type="RuleBase" id="RU362132"/>
    </source>
</evidence>
<dbReference type="AlphaFoldDB" id="A0A6P1NJ37"/>
<evidence type="ECO:0000256" key="2">
    <source>
        <dbReference type="ARBA" id="ARBA00023052"/>
    </source>
</evidence>
<dbReference type="InterPro" id="IPR012000">
    <property type="entry name" value="Thiamin_PyroP_enz_cen_dom"/>
</dbReference>
<dbReference type="SUPFAM" id="SSF52518">
    <property type="entry name" value="Thiamin diphosphate-binding fold (THDP-binding)"/>
    <property type="match status" value="2"/>
</dbReference>
<evidence type="ECO:0000259" key="5">
    <source>
        <dbReference type="Pfam" id="PF02775"/>
    </source>
</evidence>
<dbReference type="GO" id="GO:0005948">
    <property type="term" value="C:acetolactate synthase complex"/>
    <property type="evidence" value="ECO:0007669"/>
    <property type="project" value="TreeGrafter"/>
</dbReference>
<protein>
    <submittedName>
        <fullName evidence="7">Acetolactate synthase</fullName>
    </submittedName>
</protein>
<dbReference type="KEGG" id="psey:GU243_13895"/>
<dbReference type="Gene3D" id="3.40.50.1220">
    <property type="entry name" value="TPP-binding domain"/>
    <property type="match status" value="1"/>
</dbReference>
<evidence type="ECO:0000313" key="8">
    <source>
        <dbReference type="Proteomes" id="UP000464186"/>
    </source>
</evidence>
<dbReference type="Proteomes" id="UP000464186">
    <property type="component" value="Chromosome"/>
</dbReference>
<dbReference type="PANTHER" id="PTHR18968">
    <property type="entry name" value="THIAMINE PYROPHOSPHATE ENZYMES"/>
    <property type="match status" value="1"/>
</dbReference>
<organism evidence="7 8">
    <name type="scientific">Pseudarthrobacter psychrotolerans</name>
    <dbReference type="NCBI Taxonomy" id="2697569"/>
    <lineage>
        <taxon>Bacteria</taxon>
        <taxon>Bacillati</taxon>
        <taxon>Actinomycetota</taxon>
        <taxon>Actinomycetes</taxon>
        <taxon>Micrococcales</taxon>
        <taxon>Micrococcaceae</taxon>
        <taxon>Pseudarthrobacter</taxon>
    </lineage>
</organism>
<dbReference type="InterPro" id="IPR012001">
    <property type="entry name" value="Thiamin_PyroP_enz_TPP-bd_dom"/>
</dbReference>
<dbReference type="CDD" id="cd00568">
    <property type="entry name" value="TPP_enzymes"/>
    <property type="match status" value="1"/>
</dbReference>
<dbReference type="GO" id="GO:0009097">
    <property type="term" value="P:isoleucine biosynthetic process"/>
    <property type="evidence" value="ECO:0007669"/>
    <property type="project" value="TreeGrafter"/>
</dbReference>
<dbReference type="InterPro" id="IPR045229">
    <property type="entry name" value="TPP_enz"/>
</dbReference>
<comment type="similarity">
    <text evidence="1 3">Belongs to the TPP enzyme family.</text>
</comment>
<evidence type="ECO:0000259" key="6">
    <source>
        <dbReference type="Pfam" id="PF02776"/>
    </source>
</evidence>
<accession>A0A6P1NJ37</accession>
<dbReference type="NCBIfam" id="NF006052">
    <property type="entry name" value="PRK08199.1"/>
    <property type="match status" value="1"/>
</dbReference>
<feature type="domain" description="Thiamine pyrophosphate enzyme N-terminal TPP-binding" evidence="6">
    <location>
        <begin position="12"/>
        <end position="125"/>
    </location>
</feature>
<dbReference type="GO" id="GO:0050660">
    <property type="term" value="F:flavin adenine dinucleotide binding"/>
    <property type="evidence" value="ECO:0007669"/>
    <property type="project" value="TreeGrafter"/>
</dbReference>
<evidence type="ECO:0000313" key="7">
    <source>
        <dbReference type="EMBL" id="QHK20645.1"/>
    </source>
</evidence>
<dbReference type="InterPro" id="IPR011766">
    <property type="entry name" value="TPP_enzyme_TPP-bd"/>
</dbReference>
<feature type="domain" description="Thiamine pyrophosphate enzyme central" evidence="4">
    <location>
        <begin position="198"/>
        <end position="323"/>
    </location>
</feature>
<dbReference type="EMBL" id="CP047898">
    <property type="protein sequence ID" value="QHK20645.1"/>
    <property type="molecule type" value="Genomic_DNA"/>
</dbReference>
<feature type="domain" description="Thiamine pyrophosphate enzyme TPP-binding" evidence="5">
    <location>
        <begin position="395"/>
        <end position="545"/>
    </location>
</feature>